<proteinExistence type="evidence at protein level"/>
<protein>
    <submittedName>
        <fullName evidence="1 2">Uncharacterized protein</fullName>
    </submittedName>
</protein>
<evidence type="ECO:0000313" key="2">
    <source>
        <dbReference type="EnsemblMetazoa" id="ISCW015169-PA"/>
    </source>
</evidence>
<evidence type="ECO:0000313" key="3">
    <source>
        <dbReference type="Proteomes" id="UP000001555"/>
    </source>
</evidence>
<sequence>MSRVDACVLPAAERCPIPDFYELQLKMERQGSSDVESMWSSSGGSPSKTKKDVLIAMALFGCSNDCFLVSCTDKN</sequence>
<dbReference type="InParanoid" id="B7QMX4"/>
<name>B7QMX4_IXOSC</name>
<keyword evidence="4" id="KW-1267">Proteomics identification</keyword>
<keyword evidence="3" id="KW-1185">Reference proteome</keyword>
<reference evidence="1 3" key="1">
    <citation type="submission" date="2008-03" db="EMBL/GenBank/DDBJ databases">
        <title>Annotation of Ixodes scapularis.</title>
        <authorList>
            <consortium name="Ixodes scapularis Genome Project Consortium"/>
            <person name="Caler E."/>
            <person name="Hannick L.I."/>
            <person name="Bidwell S."/>
            <person name="Joardar V."/>
            <person name="Thiagarajan M."/>
            <person name="Amedeo P."/>
            <person name="Galinsky K.J."/>
            <person name="Schobel S."/>
            <person name="Inman J."/>
            <person name="Hostetler J."/>
            <person name="Miller J."/>
            <person name="Hammond M."/>
            <person name="Megy K."/>
            <person name="Lawson D."/>
            <person name="Kodira C."/>
            <person name="Sutton G."/>
            <person name="Meyer J."/>
            <person name="Hill C.A."/>
            <person name="Birren B."/>
            <person name="Nene V."/>
            <person name="Collins F."/>
            <person name="Alarcon-Chaidez F."/>
            <person name="Wikel S."/>
            <person name="Strausberg R."/>
        </authorList>
    </citation>
    <scope>NUCLEOTIDE SEQUENCE [LARGE SCALE GENOMIC DNA]</scope>
    <source>
        <strain evidence="3">Wikel</strain>
        <strain evidence="1">Wikel colony</strain>
    </source>
</reference>
<gene>
    <name evidence="1" type="ORF">IscW_ISCW015169</name>
</gene>
<dbReference type="VEuPathDB" id="VectorBase:ISCW015169"/>
<evidence type="ECO:0007829" key="4">
    <source>
        <dbReference type="PeptideAtlas" id="B7QMX4"/>
    </source>
</evidence>
<dbReference type="EMBL" id="DS973496">
    <property type="protein sequence ID" value="EEC20196.1"/>
    <property type="molecule type" value="Genomic_DNA"/>
</dbReference>
<dbReference type="AlphaFoldDB" id="B7QMX4"/>
<dbReference type="EMBL" id="ABJB010375283">
    <property type="status" value="NOT_ANNOTATED_CDS"/>
    <property type="molecule type" value="Genomic_DNA"/>
</dbReference>
<dbReference type="Proteomes" id="UP000001555">
    <property type="component" value="Unassembled WGS sequence"/>
</dbReference>
<dbReference type="EMBL" id="ABJB010058874">
    <property type="status" value="NOT_ANNOTATED_CDS"/>
    <property type="molecule type" value="Genomic_DNA"/>
</dbReference>
<dbReference type="EMBL" id="ABJB010677177">
    <property type="status" value="NOT_ANNOTATED_CDS"/>
    <property type="molecule type" value="Genomic_DNA"/>
</dbReference>
<evidence type="ECO:0000313" key="1">
    <source>
        <dbReference type="EMBL" id="EEC20196.1"/>
    </source>
</evidence>
<dbReference type="VEuPathDB" id="VectorBase:ISCI015169"/>
<dbReference type="EnsemblMetazoa" id="ISCW015169-RA">
    <property type="protein sequence ID" value="ISCW015169-PA"/>
    <property type="gene ID" value="ISCW015169"/>
</dbReference>
<accession>B7QMX4</accession>
<dbReference type="HOGENOM" id="CLU_2673879_0_0_1"/>
<organism>
    <name type="scientific">Ixodes scapularis</name>
    <name type="common">Black-legged tick</name>
    <name type="synonym">Deer tick</name>
    <dbReference type="NCBI Taxonomy" id="6945"/>
    <lineage>
        <taxon>Eukaryota</taxon>
        <taxon>Metazoa</taxon>
        <taxon>Ecdysozoa</taxon>
        <taxon>Arthropoda</taxon>
        <taxon>Chelicerata</taxon>
        <taxon>Arachnida</taxon>
        <taxon>Acari</taxon>
        <taxon>Parasitiformes</taxon>
        <taxon>Ixodida</taxon>
        <taxon>Ixodoidea</taxon>
        <taxon>Ixodidae</taxon>
        <taxon>Ixodinae</taxon>
        <taxon>Ixodes</taxon>
    </lineage>
</organism>
<dbReference type="PaxDb" id="6945-B7QMX4"/>
<reference evidence="2" key="2">
    <citation type="submission" date="2020-05" db="UniProtKB">
        <authorList>
            <consortium name="EnsemblMetazoa"/>
        </authorList>
    </citation>
    <scope>IDENTIFICATION</scope>
    <source>
        <strain evidence="2">wikel</strain>
    </source>
</reference>